<organism evidence="2 3">
    <name type="scientific">Culex pipiens pipiens</name>
    <name type="common">Northern house mosquito</name>
    <dbReference type="NCBI Taxonomy" id="38569"/>
    <lineage>
        <taxon>Eukaryota</taxon>
        <taxon>Metazoa</taxon>
        <taxon>Ecdysozoa</taxon>
        <taxon>Arthropoda</taxon>
        <taxon>Hexapoda</taxon>
        <taxon>Insecta</taxon>
        <taxon>Pterygota</taxon>
        <taxon>Neoptera</taxon>
        <taxon>Endopterygota</taxon>
        <taxon>Diptera</taxon>
        <taxon>Nematocera</taxon>
        <taxon>Culicoidea</taxon>
        <taxon>Culicidae</taxon>
        <taxon>Culicinae</taxon>
        <taxon>Culicini</taxon>
        <taxon>Culex</taxon>
        <taxon>Culex</taxon>
    </lineage>
</organism>
<accession>A0ABD1CHC0</accession>
<keyword evidence="1" id="KW-0812">Transmembrane</keyword>
<dbReference type="Proteomes" id="UP001562425">
    <property type="component" value="Unassembled WGS sequence"/>
</dbReference>
<proteinExistence type="predicted"/>
<dbReference type="EMBL" id="JBEHCU010012267">
    <property type="protein sequence ID" value="KAL1375705.1"/>
    <property type="molecule type" value="Genomic_DNA"/>
</dbReference>
<keyword evidence="1" id="KW-1133">Transmembrane helix</keyword>
<evidence type="ECO:0000256" key="1">
    <source>
        <dbReference type="SAM" id="Phobius"/>
    </source>
</evidence>
<evidence type="ECO:0000313" key="2">
    <source>
        <dbReference type="EMBL" id="KAL1375705.1"/>
    </source>
</evidence>
<protein>
    <submittedName>
        <fullName evidence="2">Uncharacterized protein</fullName>
    </submittedName>
</protein>
<feature type="transmembrane region" description="Helical" evidence="1">
    <location>
        <begin position="7"/>
        <end position="27"/>
    </location>
</feature>
<keyword evidence="3" id="KW-1185">Reference proteome</keyword>
<name>A0ABD1CHC0_CULPP</name>
<gene>
    <name evidence="2" type="ORF">pipiens_017339</name>
</gene>
<dbReference type="AlphaFoldDB" id="A0ABD1CHC0"/>
<keyword evidence="1" id="KW-0472">Membrane</keyword>
<evidence type="ECO:0000313" key="3">
    <source>
        <dbReference type="Proteomes" id="UP001562425"/>
    </source>
</evidence>
<reference evidence="2 3" key="1">
    <citation type="submission" date="2024-05" db="EMBL/GenBank/DDBJ databases">
        <title>Culex pipiens pipiens assembly and annotation.</title>
        <authorList>
            <person name="Alout H."/>
            <person name="Durand T."/>
        </authorList>
    </citation>
    <scope>NUCLEOTIDE SEQUENCE [LARGE SCALE GENOMIC DNA]</scope>
    <source>
        <strain evidence="2">HA-2024</strain>
        <tissue evidence="2">Whole body</tissue>
    </source>
</reference>
<comment type="caution">
    <text evidence="2">The sequence shown here is derived from an EMBL/GenBank/DDBJ whole genome shotgun (WGS) entry which is preliminary data.</text>
</comment>
<sequence>MSQRKKILYGLFGIIIGLCVGALFRNYRTLEIVSMCNSINSMKQKNTLTTDVESSDIDPPVLQKICMD</sequence>